<evidence type="ECO:0000256" key="1">
    <source>
        <dbReference type="SAM" id="MobiDB-lite"/>
    </source>
</evidence>
<dbReference type="EMBL" id="CP117522">
    <property type="protein sequence ID" value="WNF01117.1"/>
    <property type="molecule type" value="Genomic_DNA"/>
</dbReference>
<evidence type="ECO:0000259" key="2">
    <source>
        <dbReference type="Pfam" id="PF14065"/>
    </source>
</evidence>
<dbReference type="Proteomes" id="UP001305606">
    <property type="component" value="Chromosome"/>
</dbReference>
<sequence length="247" mass="26610">MIHEVDEGLRRLLGECALEASGIEVVFDAPTRDWAARRSAPTVCVFLYDIREDATRRGAGDREVYDADGHVVARRAPARWFTLTYLVTAWANRPQDEHRLLSQVLACLVATETLPARLLTGSLAELGLTVGLDTAEAGLDAPTAADVWSALGGELKASLGVRVRAPLAGISTAVAPPVTEGLVARSAARDSGGDATPGRRLRYPGTTDPGPYGFAGPRERQPVPARRRRRGDHRDDSRGDDQGDRRP</sequence>
<feature type="compositionally biased region" description="Basic and acidic residues" evidence="1">
    <location>
        <begin position="232"/>
        <end position="247"/>
    </location>
</feature>
<dbReference type="Pfam" id="PF14065">
    <property type="entry name" value="Pvc16_N"/>
    <property type="match status" value="1"/>
</dbReference>
<keyword evidence="4" id="KW-1185">Reference proteome</keyword>
<feature type="region of interest" description="Disordered" evidence="1">
    <location>
        <begin position="186"/>
        <end position="247"/>
    </location>
</feature>
<evidence type="ECO:0000313" key="3">
    <source>
        <dbReference type="EMBL" id="WNF01117.1"/>
    </source>
</evidence>
<gene>
    <name evidence="3" type="ORF">PS467_40135</name>
</gene>
<evidence type="ECO:0000313" key="4">
    <source>
        <dbReference type="Proteomes" id="UP001305606"/>
    </source>
</evidence>
<organism evidence="3 4">
    <name type="scientific">Streptomyces luomodiensis</name>
    <dbReference type="NCBI Taxonomy" id="3026192"/>
    <lineage>
        <taxon>Bacteria</taxon>
        <taxon>Bacillati</taxon>
        <taxon>Actinomycetota</taxon>
        <taxon>Actinomycetes</taxon>
        <taxon>Kitasatosporales</taxon>
        <taxon>Streptomycetaceae</taxon>
        <taxon>Streptomyces</taxon>
    </lineage>
</organism>
<feature type="domain" description="Pvc16 N-terminal" evidence="2">
    <location>
        <begin position="4"/>
        <end position="179"/>
    </location>
</feature>
<proteinExistence type="predicted"/>
<accession>A0ABY9V8Z4</accession>
<reference evidence="3 4" key="1">
    <citation type="submission" date="2023-02" db="EMBL/GenBank/DDBJ databases">
        <title>Streptomyces sp. SCA4-21 with antifungal activity against Fusarium oxysporum f. sp. cubense, Streptomyces sp. SCA2-17 with antifungal activity against Fusarium oxysporum f. sp. cubense.</title>
        <authorList>
            <person name="Qi D."/>
        </authorList>
    </citation>
    <scope>NUCLEOTIDE SEQUENCE [LARGE SCALE GENOMIC DNA]</scope>
    <source>
        <strain evidence="3 4">SCA4-21</strain>
    </source>
</reference>
<name>A0ABY9V8Z4_9ACTN</name>
<protein>
    <submittedName>
        <fullName evidence="3">DUF4255 domain-containing protein</fullName>
    </submittedName>
</protein>
<dbReference type="RefSeq" id="WP_311039443.1">
    <property type="nucleotide sequence ID" value="NZ_CP117522.1"/>
</dbReference>
<dbReference type="InterPro" id="IPR025351">
    <property type="entry name" value="Pvc16_N"/>
</dbReference>